<evidence type="ECO:0000313" key="2">
    <source>
        <dbReference type="Proteomes" id="UP000658733"/>
    </source>
</evidence>
<dbReference type="EMBL" id="JADIIN010000059">
    <property type="protein sequence ID" value="MBF4469207.1"/>
    <property type="molecule type" value="Genomic_DNA"/>
</dbReference>
<gene>
    <name evidence="1" type="ORF">ISP01_07350</name>
</gene>
<sequence length="58" mass="6807">MKNNNVILNVSPIKNEDNQKVASIIIQDNDNSIAKELNRDELLSHIRECRRILFKMKE</sequence>
<accession>A0A843ACT7</accession>
<reference evidence="1" key="1">
    <citation type="submission" date="2020-10" db="EMBL/GenBank/DDBJ databases">
        <title>Dehalococcoides mccartyi of a TCE/Cr reducing biochatode.</title>
        <authorList>
            <person name="Matturro B."/>
        </authorList>
    </citation>
    <scope>NUCLEOTIDE SEQUENCE</scope>
    <source>
        <strain evidence="1">Bin4</strain>
    </source>
</reference>
<name>A0A843ACT7_METAZ</name>
<protein>
    <submittedName>
        <fullName evidence="1">Uncharacterized protein</fullName>
    </submittedName>
</protein>
<dbReference type="RefSeq" id="WP_278523571.1">
    <property type="nucleotide sequence ID" value="NZ_JADIIN010000059.1"/>
</dbReference>
<dbReference type="Proteomes" id="UP000658733">
    <property type="component" value="Unassembled WGS sequence"/>
</dbReference>
<organism evidence="1 2">
    <name type="scientific">Methanobrevibacter arboriphilus</name>
    <dbReference type="NCBI Taxonomy" id="39441"/>
    <lineage>
        <taxon>Archaea</taxon>
        <taxon>Methanobacteriati</taxon>
        <taxon>Methanobacteriota</taxon>
        <taxon>Methanomada group</taxon>
        <taxon>Methanobacteria</taxon>
        <taxon>Methanobacteriales</taxon>
        <taxon>Methanobacteriaceae</taxon>
        <taxon>Methanobrevibacter</taxon>
    </lineage>
</organism>
<proteinExistence type="predicted"/>
<evidence type="ECO:0000313" key="1">
    <source>
        <dbReference type="EMBL" id="MBF4469207.1"/>
    </source>
</evidence>
<comment type="caution">
    <text evidence="1">The sequence shown here is derived from an EMBL/GenBank/DDBJ whole genome shotgun (WGS) entry which is preliminary data.</text>
</comment>
<dbReference type="AlphaFoldDB" id="A0A843ACT7"/>